<organism evidence="2 3">
    <name type="scientific">Hyalangium minutum</name>
    <dbReference type="NCBI Taxonomy" id="394096"/>
    <lineage>
        <taxon>Bacteria</taxon>
        <taxon>Pseudomonadati</taxon>
        <taxon>Myxococcota</taxon>
        <taxon>Myxococcia</taxon>
        <taxon>Myxococcales</taxon>
        <taxon>Cystobacterineae</taxon>
        <taxon>Archangiaceae</taxon>
        <taxon>Hyalangium</taxon>
    </lineage>
</organism>
<dbReference type="AlphaFoldDB" id="A0A085WW27"/>
<dbReference type="InterPro" id="IPR036291">
    <property type="entry name" value="NAD(P)-bd_dom_sf"/>
</dbReference>
<dbReference type="Proteomes" id="UP000028725">
    <property type="component" value="Unassembled WGS sequence"/>
</dbReference>
<dbReference type="PANTHER" id="PTHR43162:SF1">
    <property type="entry name" value="PRESTALK A DIFFERENTIATION PROTEIN A"/>
    <property type="match status" value="1"/>
</dbReference>
<sequence length="282" mass="30337">MILVTGATGTIGSSTVKALKTKGVRFKVGTRSPDKLKGQGVEAVPFDWDKPETFGPALQGVEKLFLLTPTSEKQVEYTQALVNAAKKAGVKHIVKLSVMGVEAEPGIAMGRLHRASEKAIKDSGIAWTMLRPTFFMENFFNFYGADPKKDSTVYAPHGQGKAAWVDGRDIGEVAATVLTSPGHENKAYELTGPEALSDAEALAILGQALGRNYSYVDVPEEGARKSMLDMQMPAWVVDGLMELNALIKNGWSAATASGVKDVLGRPPRTFKDYAKDYAAGDR</sequence>
<dbReference type="PANTHER" id="PTHR43162">
    <property type="match status" value="1"/>
</dbReference>
<dbReference type="Gene3D" id="3.40.50.720">
    <property type="entry name" value="NAD(P)-binding Rossmann-like Domain"/>
    <property type="match status" value="1"/>
</dbReference>
<dbReference type="CDD" id="cd05269">
    <property type="entry name" value="TMR_SDR_a"/>
    <property type="match status" value="1"/>
</dbReference>
<evidence type="ECO:0000313" key="2">
    <source>
        <dbReference type="EMBL" id="KFE71890.1"/>
    </source>
</evidence>
<dbReference type="EMBL" id="JMCB01000001">
    <property type="protein sequence ID" value="KFE71890.1"/>
    <property type="molecule type" value="Genomic_DNA"/>
</dbReference>
<dbReference type="PATRIC" id="fig|394096.3.peg.149"/>
<feature type="domain" description="NmrA-like" evidence="1">
    <location>
        <begin position="2"/>
        <end position="233"/>
    </location>
</feature>
<gene>
    <name evidence="2" type="ORF">DB31_0151</name>
</gene>
<dbReference type="RefSeq" id="WP_044180668.1">
    <property type="nucleotide sequence ID" value="NZ_JMCB01000001.1"/>
</dbReference>
<name>A0A085WW27_9BACT</name>
<keyword evidence="3" id="KW-1185">Reference proteome</keyword>
<evidence type="ECO:0000259" key="1">
    <source>
        <dbReference type="Pfam" id="PF05368"/>
    </source>
</evidence>
<dbReference type="OrthoDB" id="267890at2"/>
<comment type="caution">
    <text evidence="2">The sequence shown here is derived from an EMBL/GenBank/DDBJ whole genome shotgun (WGS) entry which is preliminary data.</text>
</comment>
<dbReference type="InterPro" id="IPR008030">
    <property type="entry name" value="NmrA-like"/>
</dbReference>
<dbReference type="Gene3D" id="3.90.25.10">
    <property type="entry name" value="UDP-galactose 4-epimerase, domain 1"/>
    <property type="match status" value="1"/>
</dbReference>
<protein>
    <recommendedName>
        <fullName evidence="1">NmrA-like domain-containing protein</fullName>
    </recommendedName>
</protein>
<evidence type="ECO:0000313" key="3">
    <source>
        <dbReference type="Proteomes" id="UP000028725"/>
    </source>
</evidence>
<proteinExistence type="predicted"/>
<reference evidence="2 3" key="1">
    <citation type="submission" date="2014-04" db="EMBL/GenBank/DDBJ databases">
        <title>Genome assembly of Hyalangium minutum DSM 14724.</title>
        <authorList>
            <person name="Sharma G."/>
            <person name="Subramanian S."/>
        </authorList>
    </citation>
    <scope>NUCLEOTIDE SEQUENCE [LARGE SCALE GENOMIC DNA]</scope>
    <source>
        <strain evidence="2 3">DSM 14724</strain>
    </source>
</reference>
<dbReference type="STRING" id="394096.DB31_0151"/>
<accession>A0A085WW27</accession>
<dbReference type="InterPro" id="IPR051604">
    <property type="entry name" value="Ergot_Alk_Oxidoreductase"/>
</dbReference>
<dbReference type="Pfam" id="PF05368">
    <property type="entry name" value="NmrA"/>
    <property type="match status" value="1"/>
</dbReference>
<dbReference type="SUPFAM" id="SSF51735">
    <property type="entry name" value="NAD(P)-binding Rossmann-fold domains"/>
    <property type="match status" value="1"/>
</dbReference>